<name>A0A918KNB5_9GAMM</name>
<evidence type="ECO:0008006" key="3">
    <source>
        <dbReference type="Google" id="ProtNLM"/>
    </source>
</evidence>
<dbReference type="EMBL" id="BMXR01000012">
    <property type="protein sequence ID" value="GGX68867.1"/>
    <property type="molecule type" value="Genomic_DNA"/>
</dbReference>
<reference evidence="1" key="1">
    <citation type="journal article" date="2014" name="Int. J. Syst. Evol. Microbiol.">
        <title>Complete genome sequence of Corynebacterium casei LMG S-19264T (=DSM 44701T), isolated from a smear-ripened cheese.</title>
        <authorList>
            <consortium name="US DOE Joint Genome Institute (JGI-PGF)"/>
            <person name="Walter F."/>
            <person name="Albersmeier A."/>
            <person name="Kalinowski J."/>
            <person name="Ruckert C."/>
        </authorList>
    </citation>
    <scope>NUCLEOTIDE SEQUENCE</scope>
    <source>
        <strain evidence="1">KCTC 22169</strain>
    </source>
</reference>
<protein>
    <recommendedName>
        <fullName evidence="3">Lipoprotein</fullName>
    </recommendedName>
</protein>
<evidence type="ECO:0000313" key="2">
    <source>
        <dbReference type="Proteomes" id="UP000626148"/>
    </source>
</evidence>
<reference evidence="1" key="2">
    <citation type="submission" date="2020-09" db="EMBL/GenBank/DDBJ databases">
        <authorList>
            <person name="Sun Q."/>
            <person name="Kim S."/>
        </authorList>
    </citation>
    <scope>NUCLEOTIDE SEQUENCE</scope>
    <source>
        <strain evidence="1">KCTC 22169</strain>
    </source>
</reference>
<sequence>MKKTIISLFALSALTACSPENPDGSDATTYSSCRITSSEAILASDRANDLNQCWDGVDYEEKNKAMAWCSQKVSNYISSNYVFGHTVRYEVASNNC</sequence>
<dbReference type="RefSeq" id="WP_229805455.1">
    <property type="nucleotide sequence ID" value="NZ_BMXR01000012.1"/>
</dbReference>
<comment type="caution">
    <text evidence="1">The sequence shown here is derived from an EMBL/GenBank/DDBJ whole genome shotgun (WGS) entry which is preliminary data.</text>
</comment>
<dbReference type="AlphaFoldDB" id="A0A918KNB5"/>
<dbReference type="Proteomes" id="UP000626148">
    <property type="component" value="Unassembled WGS sequence"/>
</dbReference>
<accession>A0A918KNB5</accession>
<evidence type="ECO:0000313" key="1">
    <source>
        <dbReference type="EMBL" id="GGX68867.1"/>
    </source>
</evidence>
<organism evidence="1 2">
    <name type="scientific">Saccharospirillum salsuginis</name>
    <dbReference type="NCBI Taxonomy" id="418750"/>
    <lineage>
        <taxon>Bacteria</taxon>
        <taxon>Pseudomonadati</taxon>
        <taxon>Pseudomonadota</taxon>
        <taxon>Gammaproteobacteria</taxon>
        <taxon>Oceanospirillales</taxon>
        <taxon>Saccharospirillaceae</taxon>
        <taxon>Saccharospirillum</taxon>
    </lineage>
</organism>
<dbReference type="PROSITE" id="PS51257">
    <property type="entry name" value="PROKAR_LIPOPROTEIN"/>
    <property type="match status" value="1"/>
</dbReference>
<keyword evidence="2" id="KW-1185">Reference proteome</keyword>
<proteinExistence type="predicted"/>
<gene>
    <name evidence="1" type="ORF">GCM10007392_40650</name>
</gene>